<comment type="caution">
    <text evidence="4">Lacks conserved residue(s) required for the propagation of feature annotation.</text>
</comment>
<keyword evidence="2 4" id="KW-0831">Ubiquinone biosynthesis</keyword>
<comment type="caution">
    <text evidence="5">The sequence shown here is derived from an EMBL/GenBank/DDBJ whole genome shotgun (WGS) entry which is preliminary data.</text>
</comment>
<reference evidence="5 6" key="1">
    <citation type="submission" date="2018-11" db="EMBL/GenBank/DDBJ databases">
        <authorList>
            <person name="Ye M.-Q."/>
            <person name="Du Z.-J."/>
        </authorList>
    </citation>
    <scope>NUCLEOTIDE SEQUENCE [LARGE SCALE GENOMIC DNA]</scope>
    <source>
        <strain evidence="5 6">U0105</strain>
    </source>
</reference>
<dbReference type="GO" id="GO:0042866">
    <property type="term" value="P:pyruvate biosynthetic process"/>
    <property type="evidence" value="ECO:0007669"/>
    <property type="project" value="UniProtKB-UniRule"/>
</dbReference>
<comment type="similarity">
    <text evidence="4">Belongs to the UbiC family.</text>
</comment>
<organism evidence="5 6">
    <name type="scientific">Alteromonas sediminis</name>
    <dbReference type="NCBI Taxonomy" id="2259342"/>
    <lineage>
        <taxon>Bacteria</taxon>
        <taxon>Pseudomonadati</taxon>
        <taxon>Pseudomonadota</taxon>
        <taxon>Gammaproteobacteria</taxon>
        <taxon>Alteromonadales</taxon>
        <taxon>Alteromonadaceae</taxon>
        <taxon>Alteromonas/Salinimonas group</taxon>
        <taxon>Alteromonas</taxon>
    </lineage>
</organism>
<comment type="function">
    <text evidence="4">Removes the pyruvyl group from chorismate, with concomitant aromatization of the ring, to provide 4-hydroxybenzoate (4HB) for the ubiquinone pathway.</text>
</comment>
<comment type="catalytic activity">
    <reaction evidence="4">
        <text>chorismate = 4-hydroxybenzoate + pyruvate</text>
        <dbReference type="Rhea" id="RHEA:16505"/>
        <dbReference type="ChEBI" id="CHEBI:15361"/>
        <dbReference type="ChEBI" id="CHEBI:17879"/>
        <dbReference type="ChEBI" id="CHEBI:29748"/>
        <dbReference type="EC" id="4.1.3.40"/>
    </reaction>
</comment>
<dbReference type="InterPro" id="IPR007440">
    <property type="entry name" value="Chorismate--pyruvate_lyase"/>
</dbReference>
<dbReference type="Gene3D" id="3.40.1410.10">
    <property type="entry name" value="Chorismate lyase-like"/>
    <property type="match status" value="1"/>
</dbReference>
<dbReference type="SUPFAM" id="SSF64288">
    <property type="entry name" value="Chorismate lyase-like"/>
    <property type="match status" value="1"/>
</dbReference>
<evidence type="ECO:0000313" key="6">
    <source>
        <dbReference type="Proteomes" id="UP000275281"/>
    </source>
</evidence>
<evidence type="ECO:0000313" key="5">
    <source>
        <dbReference type="EMBL" id="RPJ65447.1"/>
    </source>
</evidence>
<dbReference type="InterPro" id="IPR028978">
    <property type="entry name" value="Chorismate_lyase_/UTRA_dom_sf"/>
</dbReference>
<dbReference type="GO" id="GO:0008813">
    <property type="term" value="F:chorismate lyase activity"/>
    <property type="evidence" value="ECO:0007669"/>
    <property type="project" value="UniProtKB-UniRule"/>
</dbReference>
<keyword evidence="1 4" id="KW-0963">Cytoplasm</keyword>
<feature type="binding site" evidence="4">
    <location>
        <position position="175"/>
    </location>
    <ligand>
        <name>substrate</name>
    </ligand>
</feature>
<feature type="binding site" evidence="4">
    <location>
        <position position="120"/>
    </location>
    <ligand>
        <name>substrate</name>
    </ligand>
</feature>
<dbReference type="Proteomes" id="UP000275281">
    <property type="component" value="Unassembled WGS sequence"/>
</dbReference>
<comment type="pathway">
    <text evidence="4">Cofactor biosynthesis; ubiquinone biosynthesis.</text>
</comment>
<accession>A0A3N5XWY4</accession>
<proteinExistence type="inferred from homology"/>
<dbReference type="AlphaFoldDB" id="A0A3N5XWY4"/>
<dbReference type="PANTHER" id="PTHR38683">
    <property type="entry name" value="CHORISMATE PYRUVATE-LYASE"/>
    <property type="match status" value="1"/>
</dbReference>
<evidence type="ECO:0000256" key="2">
    <source>
        <dbReference type="ARBA" id="ARBA00022688"/>
    </source>
</evidence>
<evidence type="ECO:0000256" key="3">
    <source>
        <dbReference type="ARBA" id="ARBA00023239"/>
    </source>
</evidence>
<dbReference type="PANTHER" id="PTHR38683:SF1">
    <property type="entry name" value="CHORISMATE PYRUVATE-LYASE"/>
    <property type="match status" value="1"/>
</dbReference>
<dbReference type="GO" id="GO:0006744">
    <property type="term" value="P:ubiquinone biosynthetic process"/>
    <property type="evidence" value="ECO:0007669"/>
    <property type="project" value="UniProtKB-UniRule"/>
</dbReference>
<feature type="binding site" evidence="4">
    <location>
        <position position="85"/>
    </location>
    <ligand>
        <name>substrate</name>
    </ligand>
</feature>
<evidence type="ECO:0000256" key="1">
    <source>
        <dbReference type="ARBA" id="ARBA00022490"/>
    </source>
</evidence>
<name>A0A3N5XWY4_9ALTE</name>
<sequence length="189" mass="21121">MGAIVPLQHAPSFPVGLTVTWKPESHALVPNNYLRNWLLDTGSLTERIQSHCRQFSVYRIGQGVAPLSTEETQRLNDIDSAYEIREVLLLADDTPWVFARSVVPVSLSTGEWRDLGSQPLGKLLFNDTRFTRGEFEVAEVPFSVLSSLPITPVSHPLYGRRSLFTLEEKQILVAEVFLPASPVYQSVVS</sequence>
<dbReference type="UniPathway" id="UPA00232"/>
<evidence type="ECO:0000256" key="4">
    <source>
        <dbReference type="HAMAP-Rule" id="MF_01632"/>
    </source>
</evidence>
<keyword evidence="4" id="KW-0670">Pyruvate</keyword>
<dbReference type="EC" id="4.1.3.40" evidence="4"/>
<comment type="subcellular location">
    <subcellularLocation>
        <location evidence="4">Cytoplasm</location>
    </subcellularLocation>
</comment>
<dbReference type="EMBL" id="RPOK01000005">
    <property type="protein sequence ID" value="RPJ65447.1"/>
    <property type="molecule type" value="Genomic_DNA"/>
</dbReference>
<dbReference type="GO" id="GO:0005829">
    <property type="term" value="C:cytosol"/>
    <property type="evidence" value="ECO:0007669"/>
    <property type="project" value="TreeGrafter"/>
</dbReference>
<dbReference type="Pfam" id="PF04345">
    <property type="entry name" value="Chor_lyase"/>
    <property type="match status" value="1"/>
</dbReference>
<gene>
    <name evidence="4" type="primary">ubiC</name>
    <name evidence="5" type="ORF">DRW07_16245</name>
</gene>
<keyword evidence="3 4" id="KW-0456">Lyase</keyword>
<keyword evidence="6" id="KW-1185">Reference proteome</keyword>
<dbReference type="OrthoDB" id="9789493at2"/>
<protein>
    <recommendedName>
        <fullName evidence="4">Probable chorismate pyruvate-lyase</fullName>
        <shortName evidence="4">CL</shortName>
        <shortName evidence="4">CPL</shortName>
        <ecNumber evidence="4">4.1.3.40</ecNumber>
    </recommendedName>
</protein>
<dbReference type="HAMAP" id="MF_01632">
    <property type="entry name" value="UbiC"/>
    <property type="match status" value="1"/>
</dbReference>